<dbReference type="SMART" id="SM00943">
    <property type="entry name" value="Prim-Pol"/>
    <property type="match status" value="1"/>
</dbReference>
<evidence type="ECO:0000313" key="3">
    <source>
        <dbReference type="EMBL" id="MEV5504902.1"/>
    </source>
</evidence>
<dbReference type="CDD" id="cd04859">
    <property type="entry name" value="Prim_Pol"/>
    <property type="match status" value="1"/>
</dbReference>
<dbReference type="EMBL" id="JBFAUK010000001">
    <property type="protein sequence ID" value="MEV5504902.1"/>
    <property type="molecule type" value="Genomic_DNA"/>
</dbReference>
<dbReference type="Proteomes" id="UP001552594">
    <property type="component" value="Unassembled WGS sequence"/>
</dbReference>
<comment type="caution">
    <text evidence="3">The sequence shown here is derived from an EMBL/GenBank/DDBJ whole genome shotgun (WGS) entry which is preliminary data.</text>
</comment>
<organism evidence="3 4">
    <name type="scientific">Streptomyces orinoci</name>
    <name type="common">Streptoverticillium orinoci</name>
    <dbReference type="NCBI Taxonomy" id="67339"/>
    <lineage>
        <taxon>Bacteria</taxon>
        <taxon>Bacillati</taxon>
        <taxon>Actinomycetota</taxon>
        <taxon>Actinomycetes</taxon>
        <taxon>Kitasatosporales</taxon>
        <taxon>Streptomycetaceae</taxon>
        <taxon>Streptomyces</taxon>
    </lineage>
</organism>
<feature type="compositionally biased region" description="Basic and acidic residues" evidence="1">
    <location>
        <begin position="44"/>
        <end position="64"/>
    </location>
</feature>
<dbReference type="Pfam" id="PF09250">
    <property type="entry name" value="Prim-Pol"/>
    <property type="match status" value="1"/>
</dbReference>
<reference evidence="3 4" key="1">
    <citation type="submission" date="2024-06" db="EMBL/GenBank/DDBJ databases">
        <title>The Natural Products Discovery Center: Release of the First 8490 Sequenced Strains for Exploring Actinobacteria Biosynthetic Diversity.</title>
        <authorList>
            <person name="Kalkreuter E."/>
            <person name="Kautsar S.A."/>
            <person name="Yang D."/>
            <person name="Bader C.D."/>
            <person name="Teijaro C.N."/>
            <person name="Fluegel L."/>
            <person name="Davis C.M."/>
            <person name="Simpson J.R."/>
            <person name="Lauterbach L."/>
            <person name="Steele A.D."/>
            <person name="Gui C."/>
            <person name="Meng S."/>
            <person name="Li G."/>
            <person name="Viehrig K."/>
            <person name="Ye F."/>
            <person name="Su P."/>
            <person name="Kiefer A.F."/>
            <person name="Nichols A."/>
            <person name="Cepeda A.J."/>
            <person name="Yan W."/>
            <person name="Fan B."/>
            <person name="Jiang Y."/>
            <person name="Adhikari A."/>
            <person name="Zheng C.-J."/>
            <person name="Schuster L."/>
            <person name="Cowan T.M."/>
            <person name="Smanski M.J."/>
            <person name="Chevrette M.G."/>
            <person name="De Carvalho L.P.S."/>
            <person name="Shen B."/>
        </authorList>
    </citation>
    <scope>NUCLEOTIDE SEQUENCE [LARGE SCALE GENOMIC DNA]</scope>
    <source>
        <strain evidence="3 4">NPDC052347</strain>
    </source>
</reference>
<evidence type="ECO:0000313" key="4">
    <source>
        <dbReference type="Proteomes" id="UP001552594"/>
    </source>
</evidence>
<dbReference type="RefSeq" id="WP_109280982.1">
    <property type="nucleotide sequence ID" value="NZ_JBFAUK010000001.1"/>
</dbReference>
<accession>A0ABV3JPT5</accession>
<evidence type="ECO:0000256" key="1">
    <source>
        <dbReference type="SAM" id="MobiDB-lite"/>
    </source>
</evidence>
<feature type="domain" description="DNA primase/polymerase bifunctional N-terminal" evidence="2">
    <location>
        <begin position="21"/>
        <end position="199"/>
    </location>
</feature>
<dbReference type="InterPro" id="IPR015330">
    <property type="entry name" value="DNA_primase/pol_bifunc_N"/>
</dbReference>
<keyword evidence="4" id="KW-1185">Reference proteome</keyword>
<dbReference type="SUPFAM" id="SSF56747">
    <property type="entry name" value="Prim-pol domain"/>
    <property type="match status" value="1"/>
</dbReference>
<sequence>MTQHAPERRASTSQTRLLDAALRAARNRWHVHPLRPGQKSPALHGERTCPRTGECQDGHRKWEDRATTDPARIRRAWAAGPFNIGIATGPSNLLVVDLDVPKDKGSSDAPDGATSFKALCERADHRWPRTYTVRTPSGGLHLYFWVWLPERLPCTAGTLAPHIDTRAWGGNIVAAGSTTPEGTYTVVTDLPPASLPYWLLELLHTPPKPPATPAAPRLVAPGCATPRAKAALARETAEVEATAEGGRNARLLAGARAMGRFVAWGEVRRDQVELAFQAAGEAAGLSAAECRATIRSALDWSIRTCRPREAA</sequence>
<gene>
    <name evidence="3" type="ORF">AB0L16_00250</name>
</gene>
<protein>
    <submittedName>
        <fullName evidence="3">Bifunctional DNA primase/polymerase</fullName>
    </submittedName>
</protein>
<proteinExistence type="predicted"/>
<feature type="region of interest" description="Disordered" evidence="1">
    <location>
        <begin position="33"/>
        <end position="64"/>
    </location>
</feature>
<evidence type="ECO:0000259" key="2">
    <source>
        <dbReference type="SMART" id="SM00943"/>
    </source>
</evidence>
<name>A0ABV3JPT5_STRON</name>